<dbReference type="InterPro" id="IPR014710">
    <property type="entry name" value="RmlC-like_jellyroll"/>
</dbReference>
<dbReference type="EMBL" id="CAMPGE010024916">
    <property type="protein sequence ID" value="CAI2382723.1"/>
    <property type="molecule type" value="Genomic_DNA"/>
</dbReference>
<dbReference type="Gene3D" id="2.60.120.10">
    <property type="entry name" value="Jelly Rolls"/>
    <property type="match status" value="2"/>
</dbReference>
<gene>
    <name evidence="3" type="ORF">ECRASSUSDP1_LOCUS24208</name>
</gene>
<dbReference type="PANTHER" id="PTHR23011">
    <property type="entry name" value="CYCLIC NUCLEOTIDE-BINDING DOMAIN CONTAINING PROTEIN"/>
    <property type="match status" value="1"/>
</dbReference>
<comment type="caution">
    <text evidence="3">The sequence shown here is derived from an EMBL/GenBank/DDBJ whole genome shotgun (WGS) entry which is preliminary data.</text>
</comment>
<keyword evidence="4" id="KW-1185">Reference proteome</keyword>
<dbReference type="PANTHER" id="PTHR23011:SF28">
    <property type="entry name" value="CYCLIC NUCLEOTIDE-BINDING DOMAIN CONTAINING PROTEIN"/>
    <property type="match status" value="1"/>
</dbReference>
<evidence type="ECO:0000313" key="4">
    <source>
        <dbReference type="Proteomes" id="UP001295684"/>
    </source>
</evidence>
<sequence length="783" mass="91049">MHATPSPIDFSQSTISEESKCYLDFEDQDEKAREIIFMQIFTILQLSPNKRRKKQLLELKEYFKNLDFFKKLAKPDDDDISFELARYRYLQAFNMSQGQKVFNYGDEGTWFYIIIKGSVGIKVPSIVTKKMTQKDLATFMDKNKEDILFKQCKHDLPIKSLKNGVPPNFLLDDQEIRTYEVCILKEVAELKDGMSFGEIALMQNQPRSATVYCKSQNAYFAVLDRKDFQKTYSTTQKILTKHKMDLMNHFGIFSHFGFKMLRKLSFYLFERKYCMNQNIYSENEFPDGVYLIENGEFELSKNVSDNNILRKFRVSRLGQNQIFGLHECINLTTRTMNATCISPTGTVYCIPSKDFVQKFLPKIPDEIVEAELIKIKDFLQLRYKSLVTLEKCSDLIKMDEIIRKYHNKRTQSHKKRKLNKAEVSQKPAGSKAKRKILAFERKVYNTSANERCASYFQRNYQRKDLSTKNSKETFNKNDLSVCLSSPKMATKDSVRESLGEKLRRELAASKQDDCTASKNNLMQQGALLKKSLKKETQEAKSNRFKVKVVNKLRQSRKVSLQKKIMGIQQKIGKKRNFYITLPKKKTKTNKIIGMNIKKIDIKPDIQKTEKSMQTTDFKFNKIKVLNKNLRQLKTPSKKSDKLSCPPQFIPTTNVFKSIDGKNKYAKTLYKVNSLEQYQKHVPEKLNRKEIHVTCINTLDVVAQQNCSFLNSDELICDMKRSNKTCNSTQNLPGKSLPTLNSFYFANIKVPLSLHKDFSDPSLTLPSYKEIQKFLSQETIFDEV</sequence>
<dbReference type="InterPro" id="IPR018490">
    <property type="entry name" value="cNMP-bd_dom_sf"/>
</dbReference>
<proteinExistence type="predicted"/>
<feature type="domain" description="Cyclic nucleotide-binding" evidence="2">
    <location>
        <begin position="68"/>
        <end position="249"/>
    </location>
</feature>
<feature type="domain" description="Cyclic nucleotide-binding" evidence="2">
    <location>
        <begin position="252"/>
        <end position="324"/>
    </location>
</feature>
<feature type="region of interest" description="Disordered" evidence="1">
    <location>
        <begin position="408"/>
        <end position="429"/>
    </location>
</feature>
<reference evidence="3" key="1">
    <citation type="submission" date="2023-07" db="EMBL/GenBank/DDBJ databases">
        <authorList>
            <consortium name="AG Swart"/>
            <person name="Singh M."/>
            <person name="Singh A."/>
            <person name="Seah K."/>
            <person name="Emmerich C."/>
        </authorList>
    </citation>
    <scope>NUCLEOTIDE SEQUENCE</scope>
    <source>
        <strain evidence="3">DP1</strain>
    </source>
</reference>
<evidence type="ECO:0000313" key="3">
    <source>
        <dbReference type="EMBL" id="CAI2382723.1"/>
    </source>
</evidence>
<name>A0AAD1XZZ5_EUPCR</name>
<dbReference type="Proteomes" id="UP001295684">
    <property type="component" value="Unassembled WGS sequence"/>
</dbReference>
<dbReference type="InterPro" id="IPR000595">
    <property type="entry name" value="cNMP-bd_dom"/>
</dbReference>
<evidence type="ECO:0000256" key="1">
    <source>
        <dbReference type="SAM" id="MobiDB-lite"/>
    </source>
</evidence>
<dbReference type="PROSITE" id="PS00889">
    <property type="entry name" value="CNMP_BINDING_2"/>
    <property type="match status" value="1"/>
</dbReference>
<dbReference type="AlphaFoldDB" id="A0AAD1XZZ5"/>
<protein>
    <recommendedName>
        <fullName evidence="2">Cyclic nucleotide-binding domain-containing protein</fullName>
    </recommendedName>
</protein>
<dbReference type="InterPro" id="IPR018488">
    <property type="entry name" value="cNMP-bd_CS"/>
</dbReference>
<evidence type="ECO:0000259" key="2">
    <source>
        <dbReference type="PROSITE" id="PS50042"/>
    </source>
</evidence>
<dbReference type="Pfam" id="PF00027">
    <property type="entry name" value="cNMP_binding"/>
    <property type="match status" value="1"/>
</dbReference>
<organism evidence="3 4">
    <name type="scientific">Euplotes crassus</name>
    <dbReference type="NCBI Taxonomy" id="5936"/>
    <lineage>
        <taxon>Eukaryota</taxon>
        <taxon>Sar</taxon>
        <taxon>Alveolata</taxon>
        <taxon>Ciliophora</taxon>
        <taxon>Intramacronucleata</taxon>
        <taxon>Spirotrichea</taxon>
        <taxon>Hypotrichia</taxon>
        <taxon>Euplotida</taxon>
        <taxon>Euplotidae</taxon>
        <taxon>Moneuplotes</taxon>
    </lineage>
</organism>
<accession>A0AAD1XZZ5</accession>
<feature type="compositionally biased region" description="Basic residues" evidence="1">
    <location>
        <begin position="408"/>
        <end position="418"/>
    </location>
</feature>
<dbReference type="PRINTS" id="PR00103">
    <property type="entry name" value="CAMPKINASE"/>
</dbReference>
<dbReference type="PROSITE" id="PS50042">
    <property type="entry name" value="CNMP_BINDING_3"/>
    <property type="match status" value="2"/>
</dbReference>
<dbReference type="CDD" id="cd00038">
    <property type="entry name" value="CAP_ED"/>
    <property type="match status" value="2"/>
</dbReference>
<dbReference type="SUPFAM" id="SSF51206">
    <property type="entry name" value="cAMP-binding domain-like"/>
    <property type="match status" value="2"/>
</dbReference>